<dbReference type="SUPFAM" id="SSF50341">
    <property type="entry name" value="CheW-like"/>
    <property type="match status" value="1"/>
</dbReference>
<feature type="domain" description="CheW-like" evidence="1">
    <location>
        <begin position="9"/>
        <end position="145"/>
    </location>
</feature>
<sequence>MLTPTDLPTVNRFYYKVGLHNILLELELKIEVLMAQTIYPLPFVPDWCKGLANVRSELVPVIDMHKIVLGRPASIQSNLLLIQHPKFPPTVLTCDGYPKQVKLTQDDANLVAENQSPTWLSQRLQYPTERILVADHGKLLRYIRRNAQ</sequence>
<dbReference type="InterPro" id="IPR036061">
    <property type="entry name" value="CheW-like_dom_sf"/>
</dbReference>
<dbReference type="EMBL" id="CP124755">
    <property type="protein sequence ID" value="WGZ90304.1"/>
    <property type="molecule type" value="Genomic_DNA"/>
</dbReference>
<protein>
    <submittedName>
        <fullName evidence="2">Chemotaxis protein CheW</fullName>
    </submittedName>
</protein>
<proteinExistence type="predicted"/>
<organism evidence="2">
    <name type="scientific">Candidatus Thiocaldithrix dubininis</name>
    <dbReference type="NCBI Taxonomy" id="3080823"/>
    <lineage>
        <taxon>Bacteria</taxon>
        <taxon>Pseudomonadati</taxon>
        <taxon>Pseudomonadota</taxon>
        <taxon>Gammaproteobacteria</taxon>
        <taxon>Thiotrichales</taxon>
        <taxon>Thiotrichaceae</taxon>
        <taxon>Candidatus Thiocaldithrix</taxon>
    </lineage>
</organism>
<dbReference type="AlphaFoldDB" id="A0AA95H8M0"/>
<gene>
    <name evidence="2" type="ORF">QJT80_12515</name>
</gene>
<dbReference type="Pfam" id="PF01584">
    <property type="entry name" value="CheW"/>
    <property type="match status" value="1"/>
</dbReference>
<dbReference type="PROSITE" id="PS50851">
    <property type="entry name" value="CHEW"/>
    <property type="match status" value="1"/>
</dbReference>
<accession>A0AA95H8M0</accession>
<dbReference type="KEGG" id="tdu:QJT80_12515"/>
<dbReference type="GO" id="GO:0006935">
    <property type="term" value="P:chemotaxis"/>
    <property type="evidence" value="ECO:0007669"/>
    <property type="project" value="InterPro"/>
</dbReference>
<dbReference type="Gene3D" id="2.40.50.180">
    <property type="entry name" value="CheA-289, Domain 4"/>
    <property type="match status" value="1"/>
</dbReference>
<dbReference type="InterPro" id="IPR002545">
    <property type="entry name" value="CheW-lke_dom"/>
</dbReference>
<reference evidence="2" key="1">
    <citation type="journal article" date="2023" name="Int. J. Mol. Sci.">
        <title>Metagenomics Revealed a New Genus 'Candidatus Thiocaldithrix dubininis' gen. nov., sp. nov. and a New Species 'Candidatus Thiothrix putei' sp. nov. in the Family Thiotrichaceae, Some Members of Which Have Traits of Both Na+- and H+-Motive Energetics.</title>
        <authorList>
            <person name="Ravin N.V."/>
            <person name="Muntyan M.S."/>
            <person name="Smolyakov D.D."/>
            <person name="Rudenko T.S."/>
            <person name="Beletsky A.V."/>
            <person name="Mardanov A.V."/>
            <person name="Grabovich M.Y."/>
        </authorList>
    </citation>
    <scope>NUCLEOTIDE SEQUENCE</scope>
    <source>
        <strain evidence="2">GKL-01</strain>
    </source>
</reference>
<dbReference type="Proteomes" id="UP001300672">
    <property type="component" value="Chromosome"/>
</dbReference>
<dbReference type="GO" id="GO:0007165">
    <property type="term" value="P:signal transduction"/>
    <property type="evidence" value="ECO:0007669"/>
    <property type="project" value="InterPro"/>
</dbReference>
<evidence type="ECO:0000259" key="1">
    <source>
        <dbReference type="PROSITE" id="PS50851"/>
    </source>
</evidence>
<evidence type="ECO:0000313" key="2">
    <source>
        <dbReference type="EMBL" id="WGZ90304.1"/>
    </source>
</evidence>
<name>A0AA95H8M0_9GAMM</name>
<reference evidence="2" key="2">
    <citation type="submission" date="2023-04" db="EMBL/GenBank/DDBJ databases">
        <authorList>
            <person name="Beletskiy A.V."/>
            <person name="Mardanov A.V."/>
            <person name="Ravin N.V."/>
        </authorList>
    </citation>
    <scope>NUCLEOTIDE SEQUENCE</scope>
    <source>
        <strain evidence="2">GKL-01</strain>
    </source>
</reference>